<dbReference type="PANTHER" id="PTHR42663:SF6">
    <property type="entry name" value="HYDROLASE C777.06C-RELATED"/>
    <property type="match status" value="1"/>
</dbReference>
<comment type="catalytic activity">
    <reaction evidence="1">
        <text>3',5'-cyclic CMP + H2O = CMP + H(+)</text>
        <dbReference type="Rhea" id="RHEA:72675"/>
        <dbReference type="ChEBI" id="CHEBI:15377"/>
        <dbReference type="ChEBI" id="CHEBI:15378"/>
        <dbReference type="ChEBI" id="CHEBI:58003"/>
        <dbReference type="ChEBI" id="CHEBI:60377"/>
    </reaction>
    <physiologicalReaction direction="left-to-right" evidence="1">
        <dbReference type="Rhea" id="RHEA:72676"/>
    </physiologicalReaction>
</comment>
<dbReference type="SUPFAM" id="SSF56281">
    <property type="entry name" value="Metallo-hydrolase/oxidoreductase"/>
    <property type="match status" value="1"/>
</dbReference>
<dbReference type="EMBL" id="JAHZIJ010000027">
    <property type="protein sequence ID" value="MBW7477590.1"/>
    <property type="molecule type" value="Genomic_DNA"/>
</dbReference>
<evidence type="ECO:0000313" key="5">
    <source>
        <dbReference type="EMBL" id="MBW7477590.1"/>
    </source>
</evidence>
<keyword evidence="6" id="KW-1185">Reference proteome</keyword>
<evidence type="ECO:0000256" key="1">
    <source>
        <dbReference type="ARBA" id="ARBA00034221"/>
    </source>
</evidence>
<dbReference type="SMART" id="SM00849">
    <property type="entry name" value="Lactamase_B"/>
    <property type="match status" value="1"/>
</dbReference>
<dbReference type="PANTHER" id="PTHR42663">
    <property type="entry name" value="HYDROLASE C777.06C-RELATED-RELATED"/>
    <property type="match status" value="1"/>
</dbReference>
<comment type="catalytic activity">
    <reaction evidence="3">
        <text>3',5'-cyclic UMP + H2O = UMP + H(+)</text>
        <dbReference type="Rhea" id="RHEA:70575"/>
        <dbReference type="ChEBI" id="CHEBI:15377"/>
        <dbReference type="ChEBI" id="CHEBI:15378"/>
        <dbReference type="ChEBI" id="CHEBI:57865"/>
        <dbReference type="ChEBI" id="CHEBI:184387"/>
    </reaction>
    <physiologicalReaction direction="left-to-right" evidence="3">
        <dbReference type="Rhea" id="RHEA:70576"/>
    </physiologicalReaction>
</comment>
<comment type="function">
    <text evidence="2">Counteracts the endogenous Pycsar antiviral defense system. Phosphodiesterase that enables metal-dependent hydrolysis of host cyclic nucleotide Pycsar defense signals such as cCMP and cUMP.</text>
</comment>
<dbReference type="InterPro" id="IPR001279">
    <property type="entry name" value="Metallo-B-lactamas"/>
</dbReference>
<evidence type="ECO:0000259" key="4">
    <source>
        <dbReference type="SMART" id="SM00849"/>
    </source>
</evidence>
<dbReference type="Gene3D" id="3.60.15.10">
    <property type="entry name" value="Ribonuclease Z/Hydroxyacylglutathione hydrolase-like"/>
    <property type="match status" value="1"/>
</dbReference>
<sequence>MTTAITFWGTGDSAGVPRVFCECAICTEARDTGVNRRYRSLVHVDDPEFGSMLIDCGPDWRGQMERAGKRRIERILITHAHFDHIGGLPEWADMCRYLGIKGEAYAMPDVIGDIGVRFPWIHNQIAFIPIEGPLQFGGWTVGCWRVNHGKNGHAYAFRFSHNPSGRSWAYCSDAIALTDEQQQPLHGLNVLILGTNFYKEPFAVETRSVYDVVEALDCLQIWKPDRAIFTHLSHDIDLRRSYPLPPAVEFARTGTVISV</sequence>
<dbReference type="InterPro" id="IPR036866">
    <property type="entry name" value="RibonucZ/Hydroxyglut_hydro"/>
</dbReference>
<proteinExistence type="predicted"/>
<name>A0ABS7DCC2_9BACL</name>
<dbReference type="Pfam" id="PF12706">
    <property type="entry name" value="Lactamase_B_2"/>
    <property type="match status" value="1"/>
</dbReference>
<comment type="caution">
    <text evidence="5">The sequence shown here is derived from an EMBL/GenBank/DDBJ whole genome shotgun (WGS) entry which is preliminary data.</text>
</comment>
<gene>
    <name evidence="5" type="ORF">K0T92_22990</name>
</gene>
<dbReference type="CDD" id="cd16279">
    <property type="entry name" value="metallo-hydrolase-like_MBL-fold"/>
    <property type="match status" value="1"/>
</dbReference>
<evidence type="ECO:0000256" key="2">
    <source>
        <dbReference type="ARBA" id="ARBA00034301"/>
    </source>
</evidence>
<evidence type="ECO:0000256" key="3">
    <source>
        <dbReference type="ARBA" id="ARBA00048505"/>
    </source>
</evidence>
<evidence type="ECO:0000313" key="6">
    <source>
        <dbReference type="Proteomes" id="UP000812277"/>
    </source>
</evidence>
<accession>A0ABS7DCC2</accession>
<feature type="domain" description="Metallo-beta-lactamase" evidence="4">
    <location>
        <begin position="38"/>
        <end position="216"/>
    </location>
</feature>
<dbReference type="Proteomes" id="UP000812277">
    <property type="component" value="Unassembled WGS sequence"/>
</dbReference>
<reference evidence="5 6" key="1">
    <citation type="submission" date="2021-07" db="EMBL/GenBank/DDBJ databases">
        <title>Paenibacillus radiodurans sp. nov., isolated from the southeastern edge of Tengger Desert.</title>
        <authorList>
            <person name="Zhang G."/>
        </authorList>
    </citation>
    <scope>NUCLEOTIDE SEQUENCE [LARGE SCALE GENOMIC DNA]</scope>
    <source>
        <strain evidence="5 6">DT7-4</strain>
    </source>
</reference>
<dbReference type="RefSeq" id="WP_219874903.1">
    <property type="nucleotide sequence ID" value="NZ_JAHZIJ010000027.1"/>
</dbReference>
<protein>
    <submittedName>
        <fullName evidence="5">MBL fold metallo-hydrolase</fullName>
    </submittedName>
</protein>
<organism evidence="5 6">
    <name type="scientific">Paenibacillus oenotherae</name>
    <dbReference type="NCBI Taxonomy" id="1435645"/>
    <lineage>
        <taxon>Bacteria</taxon>
        <taxon>Bacillati</taxon>
        <taxon>Bacillota</taxon>
        <taxon>Bacilli</taxon>
        <taxon>Bacillales</taxon>
        <taxon>Paenibacillaceae</taxon>
        <taxon>Paenibacillus</taxon>
    </lineage>
</organism>